<dbReference type="Pfam" id="PF15975">
    <property type="entry name" value="Flot"/>
    <property type="match status" value="1"/>
</dbReference>
<evidence type="ECO:0000259" key="7">
    <source>
        <dbReference type="Pfam" id="PF15975"/>
    </source>
</evidence>
<dbReference type="SUPFAM" id="SSF117892">
    <property type="entry name" value="Band 7/SPFH domain"/>
    <property type="match status" value="1"/>
</dbReference>
<comment type="caution">
    <text evidence="8">The sequence shown here is derived from an EMBL/GenBank/DDBJ whole genome shotgun (WGS) entry which is preliminary data.</text>
</comment>
<feature type="non-terminal residue" evidence="8">
    <location>
        <position position="418"/>
    </location>
</feature>
<gene>
    <name evidence="8" type="primary">Flot2</name>
    <name evidence="8" type="ORF">PORRUF_R01171</name>
</gene>
<dbReference type="EMBL" id="VZSW01001341">
    <property type="protein sequence ID" value="NXY37440.1"/>
    <property type="molecule type" value="Genomic_DNA"/>
</dbReference>
<sequence>MGNCHTVGPNEALVVSGGCCGSDEKQYVYGGWAWAWWCITDTQRISLEIMTLQPRCEDVETAEGVAITVTGVAQVKIMTEKELLAVACEQFLGKNVQDVKNVVLQTLEGHLRSILGMEGLIPCRHLEWLCPFSSGWPQQYHCHHAATGDLPLLPAGDVYDKVDYLSSLGKTQIAAVQRDADIGVAEAERDAGIREAECKKEMLDVKFMADTKIADSKRAFELQKAAFTEEVNIKTAEAQLAYELQSAREQQKIRQEEIEIEVVERKKQIEVEQKEVARMEKELMATVKQPAEAEAYRIQQIAEGEKVKQILLAQAEAEKIRKIGEAEAFVIEAVGKAEAEGLKLKAEALQKYGEAAQLALVLDALPEIAAKVSAPLSKVDEIVILSGENGSTMSDVNRLLAEVPASVRAITGVDLTKV</sequence>
<dbReference type="PANTHER" id="PTHR13806">
    <property type="entry name" value="FLOTILLIN-RELATED"/>
    <property type="match status" value="1"/>
</dbReference>
<reference evidence="8 9" key="1">
    <citation type="submission" date="2020-02" db="EMBL/GenBank/DDBJ databases">
        <title>Bird 10,000 Genomes (B10K) Project - Family phase.</title>
        <authorList>
            <person name="Zhang G."/>
        </authorList>
    </citation>
    <scope>NUCLEOTIDE SEQUENCE [LARGE SCALE GENOMIC DNA]</scope>
    <source>
        <strain evidence="8">B10K-IZ-033-81</strain>
        <tissue evidence="8">Muscle</tissue>
    </source>
</reference>
<evidence type="ECO:0000256" key="4">
    <source>
        <dbReference type="RuleBase" id="RU366054"/>
    </source>
</evidence>
<evidence type="ECO:0000313" key="9">
    <source>
        <dbReference type="Proteomes" id="UP000572837"/>
    </source>
</evidence>
<dbReference type="PANTHER" id="PTHR13806:SF46">
    <property type="entry name" value="FLOTILLIN-1-RELATED"/>
    <property type="match status" value="1"/>
</dbReference>
<dbReference type="InterPro" id="IPR001107">
    <property type="entry name" value="Band_7"/>
</dbReference>
<dbReference type="InterPro" id="IPR027705">
    <property type="entry name" value="Flotillin_fam"/>
</dbReference>
<protein>
    <recommendedName>
        <fullName evidence="4">Flotillin</fullName>
    </recommendedName>
</protein>
<dbReference type="GO" id="GO:0016600">
    <property type="term" value="C:flotillin complex"/>
    <property type="evidence" value="ECO:0007669"/>
    <property type="project" value="TreeGrafter"/>
</dbReference>
<dbReference type="GO" id="GO:0045661">
    <property type="term" value="P:regulation of myoblast differentiation"/>
    <property type="evidence" value="ECO:0007669"/>
    <property type="project" value="TreeGrafter"/>
</dbReference>
<dbReference type="CDD" id="cd03399">
    <property type="entry name" value="SPFH_flotillin"/>
    <property type="match status" value="1"/>
</dbReference>
<evidence type="ECO:0000313" key="8">
    <source>
        <dbReference type="EMBL" id="NXY37440.1"/>
    </source>
</evidence>
<dbReference type="GO" id="GO:0005768">
    <property type="term" value="C:endosome"/>
    <property type="evidence" value="ECO:0007669"/>
    <property type="project" value="UniProtKB-SubCell"/>
</dbReference>
<feature type="domain" description="Band 7" evidence="6">
    <location>
        <begin position="6"/>
        <end position="116"/>
    </location>
</feature>
<comment type="subcellular location">
    <subcellularLocation>
        <location evidence="4">Membrane</location>
    </subcellularLocation>
    <subcellularLocation>
        <location evidence="4">Endosome</location>
    </subcellularLocation>
</comment>
<dbReference type="GO" id="GO:0002020">
    <property type="term" value="F:protease binding"/>
    <property type="evidence" value="ECO:0007669"/>
    <property type="project" value="TreeGrafter"/>
</dbReference>
<dbReference type="Pfam" id="PF01145">
    <property type="entry name" value="Band_7"/>
    <property type="match status" value="1"/>
</dbReference>
<dbReference type="InterPro" id="IPR036013">
    <property type="entry name" value="Band_7/SPFH_dom_sf"/>
</dbReference>
<dbReference type="Proteomes" id="UP000572837">
    <property type="component" value="Unassembled WGS sequence"/>
</dbReference>
<proteinExistence type="inferred from homology"/>
<feature type="non-terminal residue" evidence="8">
    <location>
        <position position="1"/>
    </location>
</feature>
<evidence type="ECO:0000259" key="6">
    <source>
        <dbReference type="Pfam" id="PF01145"/>
    </source>
</evidence>
<feature type="coiled-coil region" evidence="5">
    <location>
        <begin position="246"/>
        <end position="289"/>
    </location>
</feature>
<evidence type="ECO:0000256" key="3">
    <source>
        <dbReference type="ARBA" id="ARBA00023136"/>
    </source>
</evidence>
<feature type="domain" description="Flotillin C-terminal" evidence="7">
    <location>
        <begin position="314"/>
        <end position="390"/>
    </location>
</feature>
<dbReference type="AlphaFoldDB" id="A0A7L4J967"/>
<dbReference type="InterPro" id="IPR031905">
    <property type="entry name" value="Flotillin_C"/>
</dbReference>
<accession>A0A7L4J967</accession>
<comment type="similarity">
    <text evidence="1 4">Belongs to the band 7/mec-2 family. Flotillin subfamily.</text>
</comment>
<evidence type="ECO:0000256" key="1">
    <source>
        <dbReference type="ARBA" id="ARBA00007161"/>
    </source>
</evidence>
<comment type="subunit">
    <text evidence="4">Heterooligomeric complex.</text>
</comment>
<keyword evidence="2" id="KW-0967">Endosome</keyword>
<keyword evidence="9" id="KW-1185">Reference proteome</keyword>
<name>A0A7L4J967_9PASS</name>
<dbReference type="GO" id="GO:0072659">
    <property type="term" value="P:protein localization to plasma membrane"/>
    <property type="evidence" value="ECO:0007669"/>
    <property type="project" value="TreeGrafter"/>
</dbReference>
<keyword evidence="5" id="KW-0175">Coiled coil</keyword>
<evidence type="ECO:0000256" key="5">
    <source>
        <dbReference type="SAM" id="Coils"/>
    </source>
</evidence>
<keyword evidence="3 4" id="KW-0472">Membrane</keyword>
<dbReference type="Gene3D" id="3.30.479.30">
    <property type="entry name" value="Band 7 domain"/>
    <property type="match status" value="1"/>
</dbReference>
<organism evidence="8 9">
    <name type="scientific">Pomatorhinus ruficollis</name>
    <name type="common">streak-breasted scimitar babbler</name>
    <dbReference type="NCBI Taxonomy" id="932028"/>
    <lineage>
        <taxon>Eukaryota</taxon>
        <taxon>Metazoa</taxon>
        <taxon>Chordata</taxon>
        <taxon>Craniata</taxon>
        <taxon>Vertebrata</taxon>
        <taxon>Euteleostomi</taxon>
        <taxon>Archelosauria</taxon>
        <taxon>Archosauria</taxon>
        <taxon>Dinosauria</taxon>
        <taxon>Saurischia</taxon>
        <taxon>Theropoda</taxon>
        <taxon>Coelurosauria</taxon>
        <taxon>Aves</taxon>
        <taxon>Neognathae</taxon>
        <taxon>Neoaves</taxon>
        <taxon>Telluraves</taxon>
        <taxon>Australaves</taxon>
        <taxon>Passeriformes</taxon>
        <taxon>Sylvioidea</taxon>
        <taxon>Timaliidae</taxon>
        <taxon>Pomatorhinus</taxon>
    </lineage>
</organism>
<evidence type="ECO:0000256" key="2">
    <source>
        <dbReference type="ARBA" id="ARBA00022753"/>
    </source>
</evidence>